<evidence type="ECO:0000313" key="2">
    <source>
        <dbReference type="Proteomes" id="UP001331761"/>
    </source>
</evidence>
<reference evidence="1 2" key="1">
    <citation type="submission" date="2019-10" db="EMBL/GenBank/DDBJ databases">
        <title>Assembly and Annotation for the nematode Trichostrongylus colubriformis.</title>
        <authorList>
            <person name="Martin J."/>
        </authorList>
    </citation>
    <scope>NUCLEOTIDE SEQUENCE [LARGE SCALE GENOMIC DNA]</scope>
    <source>
        <strain evidence="1">G859</strain>
        <tissue evidence="1">Whole worm</tissue>
    </source>
</reference>
<proteinExistence type="predicted"/>
<accession>A0AAN8FNA8</accession>
<sequence>MVYDKDQKRLVTASTLANGLLLNHGIKGLYLFRDNDLQDISLLHMRYYGHLLISIHDRALSVASRDDGPDVPSHMAARFLLHNHLAFLMSDEACYYLL</sequence>
<protein>
    <submittedName>
        <fullName evidence="1">Uncharacterized protein</fullName>
    </submittedName>
</protein>
<evidence type="ECO:0000313" key="1">
    <source>
        <dbReference type="EMBL" id="KAK5980019.1"/>
    </source>
</evidence>
<organism evidence="1 2">
    <name type="scientific">Trichostrongylus colubriformis</name>
    <name type="common">Black scour worm</name>
    <dbReference type="NCBI Taxonomy" id="6319"/>
    <lineage>
        <taxon>Eukaryota</taxon>
        <taxon>Metazoa</taxon>
        <taxon>Ecdysozoa</taxon>
        <taxon>Nematoda</taxon>
        <taxon>Chromadorea</taxon>
        <taxon>Rhabditida</taxon>
        <taxon>Rhabditina</taxon>
        <taxon>Rhabditomorpha</taxon>
        <taxon>Strongyloidea</taxon>
        <taxon>Trichostrongylidae</taxon>
        <taxon>Trichostrongylus</taxon>
    </lineage>
</organism>
<keyword evidence="2" id="KW-1185">Reference proteome</keyword>
<comment type="caution">
    <text evidence="1">The sequence shown here is derived from an EMBL/GenBank/DDBJ whole genome shotgun (WGS) entry which is preliminary data.</text>
</comment>
<name>A0AAN8FNA8_TRICO</name>
<gene>
    <name evidence="1" type="ORF">GCK32_000120</name>
</gene>
<dbReference type="AlphaFoldDB" id="A0AAN8FNA8"/>
<dbReference type="EMBL" id="WIXE01007861">
    <property type="protein sequence ID" value="KAK5980019.1"/>
    <property type="molecule type" value="Genomic_DNA"/>
</dbReference>
<dbReference type="Proteomes" id="UP001331761">
    <property type="component" value="Unassembled WGS sequence"/>
</dbReference>